<reference evidence="1" key="1">
    <citation type="submission" date="2020-02" db="EMBL/GenBank/DDBJ databases">
        <authorList>
            <person name="Meier V. D."/>
        </authorList>
    </citation>
    <scope>NUCLEOTIDE SEQUENCE</scope>
    <source>
        <strain evidence="1">AVDCRST_MAG77</strain>
    </source>
</reference>
<accession>A0A6J4I1X7</accession>
<protein>
    <submittedName>
        <fullName evidence="1">Uncharacterized protein</fullName>
    </submittedName>
</protein>
<organism evidence="1">
    <name type="scientific">uncultured Chloroflexota bacterium</name>
    <dbReference type="NCBI Taxonomy" id="166587"/>
    <lineage>
        <taxon>Bacteria</taxon>
        <taxon>Bacillati</taxon>
        <taxon>Chloroflexota</taxon>
        <taxon>environmental samples</taxon>
    </lineage>
</organism>
<dbReference type="Pfam" id="PF26099">
    <property type="entry name" value="DUF8034"/>
    <property type="match status" value="2"/>
</dbReference>
<dbReference type="EMBL" id="CADCTC010000095">
    <property type="protein sequence ID" value="CAA9240179.1"/>
    <property type="molecule type" value="Genomic_DNA"/>
</dbReference>
<evidence type="ECO:0000313" key="1">
    <source>
        <dbReference type="EMBL" id="CAA9240179.1"/>
    </source>
</evidence>
<gene>
    <name evidence="1" type="ORF">AVDCRST_MAG77-1629</name>
</gene>
<proteinExistence type="predicted"/>
<sequence length="596" mass="68202">MTRATHHDALVEITTPQAAPHWALLERQLLDAQCDAIELFYKRYFDSRGYLLCVPRWSANDGPDDAAENLLNWPLVYALGGSERVMELYRTGWEGHLLQYTEAKTTEIEKGKDGVYFKEFHACFDWFHHGEALNAFVLEGLADPHDETLIRRMKRFAGMWMGEDPIATNWDPEHKLIRSMMTGSRGPLLRQATALDWAGERLEVEGRFKALHGEHTYEQFLEHYRDYNDVVGDNWLNLASTSLAFCAYALTGEQKYRDWLVTYVDQWVRWSAENDGIMPSSIGLDGKVGSQYGWWGGVYGWGFTVETFPFDGRKAHRNYQTRTPYAFANAMVVTGERGYLDTWKGMYEKVNANTKTENGQTLYPHMFGRPEGISHKEGEPGWYEYRPRKWSPGVEEMYYWTLDRGLLELAPEKPRWFAYLDGELPEYPAQALQHDLERLRRKVEEIRADTRTPDTTLSDDMNAINPATIDALTRLMLGGLPTGRHGYPLHCRVRYFDPERRRAGLPQDVAALVDRITDDEVGVTLVNLSPMDERTVIVQGGAYAEHHIESVKAENGTETAVDHSHFAVSLAPGAGERLTISMRRFANSPTMAQPWV</sequence>
<name>A0A6J4I1X7_9CHLR</name>
<dbReference type="AlphaFoldDB" id="A0A6J4I1X7"/>
<dbReference type="InterPro" id="IPR058347">
    <property type="entry name" value="DUF8034"/>
</dbReference>